<dbReference type="AlphaFoldDB" id="A0A8H5WJ38"/>
<keyword evidence="6 10" id="KW-0694">RNA-binding</keyword>
<dbReference type="GO" id="GO:0008380">
    <property type="term" value="P:RNA splicing"/>
    <property type="evidence" value="ECO:0007669"/>
    <property type="project" value="UniProtKB-KW"/>
</dbReference>
<dbReference type="Pfam" id="PF00076">
    <property type="entry name" value="RRM_1"/>
    <property type="match status" value="2"/>
</dbReference>
<comment type="subcellular location">
    <subcellularLocation>
        <location evidence="1">Nucleus</location>
    </subcellularLocation>
</comment>
<protein>
    <submittedName>
        <fullName evidence="13">Small nuclear ribonucleoprotein snrnp u1a</fullName>
    </submittedName>
</protein>
<dbReference type="PROSITE" id="PS50102">
    <property type="entry name" value="RRM"/>
    <property type="match status" value="2"/>
</dbReference>
<dbReference type="CDD" id="cd12247">
    <property type="entry name" value="RRM2_U1A_like"/>
    <property type="match status" value="1"/>
</dbReference>
<dbReference type="InterPro" id="IPR012677">
    <property type="entry name" value="Nucleotide-bd_a/b_plait_sf"/>
</dbReference>
<name>A0A8H5WJ38_FUSHE</name>
<feature type="compositionally biased region" description="Polar residues" evidence="11">
    <location>
        <begin position="138"/>
        <end position="157"/>
    </location>
</feature>
<feature type="domain" description="RRM" evidence="12">
    <location>
        <begin position="170"/>
        <end position="243"/>
    </location>
</feature>
<dbReference type="PANTHER" id="PTHR48025">
    <property type="entry name" value="OS02G0815200 PROTEIN"/>
    <property type="match status" value="1"/>
</dbReference>
<evidence type="ECO:0000256" key="10">
    <source>
        <dbReference type="PROSITE-ProRule" id="PRU00176"/>
    </source>
</evidence>
<dbReference type="PANTHER" id="PTHR48025:SF1">
    <property type="entry name" value="RRM DOMAIN-CONTAINING PROTEIN"/>
    <property type="match status" value="1"/>
</dbReference>
<evidence type="ECO:0000256" key="2">
    <source>
        <dbReference type="ARBA" id="ARBA00007243"/>
    </source>
</evidence>
<evidence type="ECO:0000256" key="6">
    <source>
        <dbReference type="ARBA" id="ARBA00022884"/>
    </source>
</evidence>
<evidence type="ECO:0000256" key="1">
    <source>
        <dbReference type="ARBA" id="ARBA00004123"/>
    </source>
</evidence>
<dbReference type="InterPro" id="IPR035979">
    <property type="entry name" value="RBD_domain_sf"/>
</dbReference>
<keyword evidence="5" id="KW-0677">Repeat</keyword>
<gene>
    <name evidence="13" type="ORF">FHETE_8267</name>
</gene>
<evidence type="ECO:0000313" key="14">
    <source>
        <dbReference type="Proteomes" id="UP000567885"/>
    </source>
</evidence>
<evidence type="ECO:0000313" key="13">
    <source>
        <dbReference type="EMBL" id="KAF5661861.1"/>
    </source>
</evidence>
<feature type="compositionally biased region" description="Basic and acidic residues" evidence="11">
    <location>
        <begin position="102"/>
        <end position="127"/>
    </location>
</feature>
<comment type="similarity">
    <text evidence="2">Belongs to the RRM U1 A/B'' family.</text>
</comment>
<keyword evidence="3" id="KW-0507">mRNA processing</keyword>
<keyword evidence="9 13" id="KW-0687">Ribonucleoprotein</keyword>
<keyword evidence="4" id="KW-0747">Spliceosome</keyword>
<dbReference type="InterPro" id="IPR050502">
    <property type="entry name" value="Euk_RNA-bind_prot"/>
</dbReference>
<feature type="region of interest" description="Disordered" evidence="11">
    <location>
        <begin position="89"/>
        <end position="161"/>
    </location>
</feature>
<dbReference type="SUPFAM" id="SSF54928">
    <property type="entry name" value="RNA-binding domain, RBD"/>
    <property type="match status" value="1"/>
</dbReference>
<dbReference type="EMBL" id="JAAGWQ010000172">
    <property type="protein sequence ID" value="KAF5661861.1"/>
    <property type="molecule type" value="Genomic_DNA"/>
</dbReference>
<dbReference type="InterPro" id="IPR000504">
    <property type="entry name" value="RRM_dom"/>
</dbReference>
<accession>A0A8H5WJ38</accession>
<evidence type="ECO:0000256" key="8">
    <source>
        <dbReference type="ARBA" id="ARBA00023242"/>
    </source>
</evidence>
<dbReference type="GO" id="GO:0006397">
    <property type="term" value="P:mRNA processing"/>
    <property type="evidence" value="ECO:0007669"/>
    <property type="project" value="UniProtKB-KW"/>
</dbReference>
<dbReference type="GO" id="GO:0030532">
    <property type="term" value="C:small nuclear ribonucleoprotein complex"/>
    <property type="evidence" value="ECO:0007669"/>
    <property type="project" value="UniProtKB-ARBA"/>
</dbReference>
<dbReference type="Gene3D" id="3.30.70.330">
    <property type="match status" value="2"/>
</dbReference>
<keyword evidence="7" id="KW-0508">mRNA splicing</keyword>
<comment type="caution">
    <text evidence="13">The sequence shown here is derived from an EMBL/GenBank/DDBJ whole genome shotgun (WGS) entry which is preliminary data.</text>
</comment>
<dbReference type="SMART" id="SM00360">
    <property type="entry name" value="RRM"/>
    <property type="match status" value="2"/>
</dbReference>
<dbReference type="OrthoDB" id="266020at2759"/>
<sequence>MASATPISTVYIQNLEERVKLDALIEALRTIFSEFGSVVDVVAKRNLRAKGQAFVVFDKSDSARDAIAEIDGFELFGKPMKLALARTRSDKTVELSGNQEDLETHKRTRLEEKNKRKALETAEEQRQANKRGPGATVDNKSTKNSKLSGLKSTSAATSGGVLDEYLPPNKTLFVQNVPEDYDIEALTSVFGRFDGFREVRLVPGRHGIAFVEYEAEQGAISAKEHTAGLHLGEKPIKVTYQRQ</sequence>
<reference evidence="13 14" key="1">
    <citation type="submission" date="2020-05" db="EMBL/GenBank/DDBJ databases">
        <title>Identification and distribution of gene clusters putatively required for synthesis of sphingolipid metabolism inhibitors in phylogenetically diverse species of the filamentous fungus Fusarium.</title>
        <authorList>
            <person name="Kim H.-S."/>
            <person name="Busman M."/>
            <person name="Brown D.W."/>
            <person name="Divon H."/>
            <person name="Uhlig S."/>
            <person name="Proctor R.H."/>
        </authorList>
    </citation>
    <scope>NUCLEOTIDE SEQUENCE [LARGE SCALE GENOMIC DNA]</scope>
    <source>
        <strain evidence="13 14">NRRL 20693</strain>
    </source>
</reference>
<evidence type="ECO:0000256" key="9">
    <source>
        <dbReference type="ARBA" id="ARBA00023274"/>
    </source>
</evidence>
<evidence type="ECO:0000256" key="3">
    <source>
        <dbReference type="ARBA" id="ARBA00022664"/>
    </source>
</evidence>
<organism evidence="13 14">
    <name type="scientific">Fusarium heterosporum</name>
    <dbReference type="NCBI Taxonomy" id="42747"/>
    <lineage>
        <taxon>Eukaryota</taxon>
        <taxon>Fungi</taxon>
        <taxon>Dikarya</taxon>
        <taxon>Ascomycota</taxon>
        <taxon>Pezizomycotina</taxon>
        <taxon>Sordariomycetes</taxon>
        <taxon>Hypocreomycetidae</taxon>
        <taxon>Hypocreales</taxon>
        <taxon>Nectriaceae</taxon>
        <taxon>Fusarium</taxon>
        <taxon>Fusarium heterosporum species complex</taxon>
    </lineage>
</organism>
<dbReference type="GO" id="GO:0003729">
    <property type="term" value="F:mRNA binding"/>
    <property type="evidence" value="ECO:0007669"/>
    <property type="project" value="TreeGrafter"/>
</dbReference>
<feature type="domain" description="RRM" evidence="12">
    <location>
        <begin position="8"/>
        <end position="87"/>
    </location>
</feature>
<dbReference type="GO" id="GO:0005681">
    <property type="term" value="C:spliceosomal complex"/>
    <property type="evidence" value="ECO:0007669"/>
    <property type="project" value="UniProtKB-KW"/>
</dbReference>
<evidence type="ECO:0000256" key="7">
    <source>
        <dbReference type="ARBA" id="ARBA00023187"/>
    </source>
</evidence>
<evidence type="ECO:0000256" key="5">
    <source>
        <dbReference type="ARBA" id="ARBA00022737"/>
    </source>
</evidence>
<dbReference type="FunFam" id="3.30.70.330:FF:000039">
    <property type="entry name" value="U1 small nuclear ribonucleoprotein A"/>
    <property type="match status" value="1"/>
</dbReference>
<evidence type="ECO:0000256" key="4">
    <source>
        <dbReference type="ARBA" id="ARBA00022728"/>
    </source>
</evidence>
<dbReference type="FunFam" id="3.30.70.330:FF:000029">
    <property type="entry name" value="U2 small nuclear ribonucleoprotein B"/>
    <property type="match status" value="1"/>
</dbReference>
<keyword evidence="14" id="KW-1185">Reference proteome</keyword>
<evidence type="ECO:0000259" key="12">
    <source>
        <dbReference type="PROSITE" id="PS50102"/>
    </source>
</evidence>
<proteinExistence type="inferred from homology"/>
<evidence type="ECO:0000256" key="11">
    <source>
        <dbReference type="SAM" id="MobiDB-lite"/>
    </source>
</evidence>
<keyword evidence="8" id="KW-0539">Nucleus</keyword>
<dbReference type="Proteomes" id="UP000567885">
    <property type="component" value="Unassembled WGS sequence"/>
</dbReference>